<keyword evidence="11" id="KW-0443">Lipid metabolism</keyword>
<evidence type="ECO:0000256" key="5">
    <source>
        <dbReference type="ARBA" id="ARBA00012487"/>
    </source>
</evidence>
<keyword evidence="8 15" id="KW-0812">Transmembrane</keyword>
<evidence type="ECO:0000256" key="6">
    <source>
        <dbReference type="ARBA" id="ARBA00022516"/>
    </source>
</evidence>
<comment type="pathway">
    <text evidence="2">Phospholipid metabolism; CDP-diacylglycerol biosynthesis; CDP-diacylglycerol from sn-glycerol 3-phosphate: step 3/3.</text>
</comment>
<evidence type="ECO:0000256" key="10">
    <source>
        <dbReference type="ARBA" id="ARBA00022989"/>
    </source>
</evidence>
<dbReference type="GO" id="GO:0005789">
    <property type="term" value="C:endoplasmic reticulum membrane"/>
    <property type="evidence" value="ECO:0007669"/>
    <property type="project" value="TreeGrafter"/>
</dbReference>
<comment type="subcellular location">
    <subcellularLocation>
        <location evidence="1">Membrane</location>
        <topology evidence="1">Multi-pass membrane protein</topology>
    </subcellularLocation>
</comment>
<comment type="similarity">
    <text evidence="4">Belongs to the CDS family.</text>
</comment>
<comment type="pathway">
    <text evidence="3">Lipid metabolism.</text>
</comment>
<dbReference type="Proteomes" id="UP000694380">
    <property type="component" value="Unplaced"/>
</dbReference>
<dbReference type="Pfam" id="PF01148">
    <property type="entry name" value="CTP_transf_1"/>
    <property type="match status" value="1"/>
</dbReference>
<reference evidence="16" key="1">
    <citation type="submission" date="2025-08" db="UniProtKB">
        <authorList>
            <consortium name="Ensembl"/>
        </authorList>
    </citation>
    <scope>IDENTIFICATION</scope>
</reference>
<evidence type="ECO:0000256" key="13">
    <source>
        <dbReference type="ARBA" id="ARBA00023209"/>
    </source>
</evidence>
<reference evidence="16" key="2">
    <citation type="submission" date="2025-09" db="UniProtKB">
        <authorList>
            <consortium name="Ensembl"/>
        </authorList>
    </citation>
    <scope>IDENTIFICATION</scope>
</reference>
<dbReference type="Ensembl" id="ENSCPBT00000004400.1">
    <property type="protein sequence ID" value="ENSCPBP00000003602.1"/>
    <property type="gene ID" value="ENSCPBG00000002930.1"/>
</dbReference>
<dbReference type="AlphaFoldDB" id="A0A8C3F934"/>
<evidence type="ECO:0000313" key="16">
    <source>
        <dbReference type="Ensembl" id="ENSCPBP00000003602.1"/>
    </source>
</evidence>
<dbReference type="PANTHER" id="PTHR13773">
    <property type="entry name" value="PHOSPHATIDATE CYTIDYLYLTRANSFERASE"/>
    <property type="match status" value="1"/>
</dbReference>
<keyword evidence="6" id="KW-0444">Lipid biosynthesis</keyword>
<dbReference type="PANTHER" id="PTHR13773:SF16">
    <property type="entry name" value="PHOSPHATIDATE CYTIDYLYLTRANSFERASE 1"/>
    <property type="match status" value="1"/>
</dbReference>
<keyword evidence="17" id="KW-1185">Reference proteome</keyword>
<evidence type="ECO:0000256" key="3">
    <source>
        <dbReference type="ARBA" id="ARBA00005189"/>
    </source>
</evidence>
<protein>
    <recommendedName>
        <fullName evidence="5">phosphatidate cytidylyltransferase</fullName>
        <ecNumber evidence="5">2.7.7.41</ecNumber>
    </recommendedName>
</protein>
<evidence type="ECO:0000256" key="7">
    <source>
        <dbReference type="ARBA" id="ARBA00022679"/>
    </source>
</evidence>
<dbReference type="EC" id="2.7.7.41" evidence="5"/>
<evidence type="ECO:0000256" key="15">
    <source>
        <dbReference type="SAM" id="Phobius"/>
    </source>
</evidence>
<evidence type="ECO:0000256" key="2">
    <source>
        <dbReference type="ARBA" id="ARBA00005119"/>
    </source>
</evidence>
<evidence type="ECO:0000313" key="17">
    <source>
        <dbReference type="Proteomes" id="UP000694380"/>
    </source>
</evidence>
<dbReference type="UniPathway" id="UPA00557">
    <property type="reaction ID" value="UER00614"/>
</dbReference>
<evidence type="ECO:0000256" key="9">
    <source>
        <dbReference type="ARBA" id="ARBA00022695"/>
    </source>
</evidence>
<dbReference type="InterPro" id="IPR016720">
    <property type="entry name" value="PC_Trfase_euk"/>
</dbReference>
<evidence type="ECO:0000256" key="1">
    <source>
        <dbReference type="ARBA" id="ARBA00004141"/>
    </source>
</evidence>
<dbReference type="GO" id="GO:0004605">
    <property type="term" value="F:phosphatidate cytidylyltransferase activity"/>
    <property type="evidence" value="ECO:0007669"/>
    <property type="project" value="UniProtKB-EC"/>
</dbReference>
<evidence type="ECO:0000256" key="8">
    <source>
        <dbReference type="ARBA" id="ARBA00022692"/>
    </source>
</evidence>
<dbReference type="GeneTree" id="ENSGT00940000158223"/>
<evidence type="ECO:0000256" key="12">
    <source>
        <dbReference type="ARBA" id="ARBA00023136"/>
    </source>
</evidence>
<proteinExistence type="inferred from homology"/>
<keyword evidence="9" id="KW-0548">Nucleotidyltransferase</keyword>
<organism evidence="16 17">
    <name type="scientific">Chrysemys picta bellii</name>
    <name type="common">Western painted turtle</name>
    <name type="synonym">Emys bellii</name>
    <dbReference type="NCBI Taxonomy" id="8478"/>
    <lineage>
        <taxon>Eukaryota</taxon>
        <taxon>Metazoa</taxon>
        <taxon>Chordata</taxon>
        <taxon>Craniata</taxon>
        <taxon>Vertebrata</taxon>
        <taxon>Euteleostomi</taxon>
        <taxon>Archelosauria</taxon>
        <taxon>Testudinata</taxon>
        <taxon>Testudines</taxon>
        <taxon>Cryptodira</taxon>
        <taxon>Durocryptodira</taxon>
        <taxon>Testudinoidea</taxon>
        <taxon>Emydidae</taxon>
        <taxon>Chrysemys</taxon>
    </lineage>
</organism>
<keyword evidence="14" id="KW-1208">Phospholipid metabolism</keyword>
<keyword evidence="10 15" id="KW-1133">Transmembrane helix</keyword>
<dbReference type="GO" id="GO:0016024">
    <property type="term" value="P:CDP-diacylglycerol biosynthetic process"/>
    <property type="evidence" value="ECO:0007669"/>
    <property type="project" value="UniProtKB-UniPathway"/>
</dbReference>
<evidence type="ECO:0000256" key="14">
    <source>
        <dbReference type="ARBA" id="ARBA00023264"/>
    </source>
</evidence>
<keyword evidence="7" id="KW-0808">Transferase</keyword>
<keyword evidence="12 15" id="KW-0472">Membrane</keyword>
<keyword evidence="13" id="KW-0594">Phospholipid biosynthesis</keyword>
<feature type="transmembrane region" description="Helical" evidence="15">
    <location>
        <begin position="82"/>
        <end position="108"/>
    </location>
</feature>
<feature type="transmembrane region" description="Helical" evidence="15">
    <location>
        <begin position="55"/>
        <end position="75"/>
    </location>
</feature>
<evidence type="ECO:0000256" key="4">
    <source>
        <dbReference type="ARBA" id="ARBA00010185"/>
    </source>
</evidence>
<accession>A0A8C3F934</accession>
<sequence length="139" mass="16354">MLTAAFPLWTRLWPDPVWMCNRRRVEIAYPISSHMHICQGCPSAQMSTGLLPTSASVLLTVLFSLIVLICFLCRWKNWWIRGILTFAMISLFFLIIYLGSFMLMLLVLSIQVKCFHEIITIGYRVYHSYELPWFRTLSW</sequence>
<name>A0A8C3F934_CHRPI</name>
<evidence type="ECO:0000256" key="11">
    <source>
        <dbReference type="ARBA" id="ARBA00023098"/>
    </source>
</evidence>